<keyword evidence="5 8" id="KW-1133">Transmembrane helix</keyword>
<evidence type="ECO:0000256" key="3">
    <source>
        <dbReference type="ARBA" id="ARBA00004991"/>
    </source>
</evidence>
<dbReference type="SMART" id="SM00724">
    <property type="entry name" value="TLC"/>
    <property type="match status" value="1"/>
</dbReference>
<evidence type="ECO:0000256" key="5">
    <source>
        <dbReference type="ARBA" id="ARBA00022989"/>
    </source>
</evidence>
<dbReference type="AlphaFoldDB" id="A0A914UXQ2"/>
<evidence type="ECO:0000256" key="4">
    <source>
        <dbReference type="ARBA" id="ARBA00022692"/>
    </source>
</evidence>
<accession>A0A914UXQ2</accession>
<evidence type="ECO:0000256" key="6">
    <source>
        <dbReference type="ARBA" id="ARBA00023136"/>
    </source>
</evidence>
<dbReference type="PANTHER" id="PTHR12560:SF0">
    <property type="entry name" value="LD18904P"/>
    <property type="match status" value="1"/>
</dbReference>
<dbReference type="InterPro" id="IPR016439">
    <property type="entry name" value="Lag1/Lac1-like"/>
</dbReference>
<dbReference type="WBParaSite" id="PSAMB.scaffold12size138133.g172.t1">
    <property type="protein sequence ID" value="PSAMB.scaffold12size138133.g172.t1"/>
    <property type="gene ID" value="PSAMB.scaffold12size138133.g172"/>
</dbReference>
<evidence type="ECO:0000259" key="9">
    <source>
        <dbReference type="PROSITE" id="PS50922"/>
    </source>
</evidence>
<evidence type="ECO:0000256" key="7">
    <source>
        <dbReference type="PROSITE-ProRule" id="PRU00205"/>
    </source>
</evidence>
<dbReference type="GO" id="GO:0016020">
    <property type="term" value="C:membrane"/>
    <property type="evidence" value="ECO:0007669"/>
    <property type="project" value="UniProtKB-SubCell"/>
</dbReference>
<proteinExistence type="predicted"/>
<sequence>MEAFQWLRAAFWSEKFWWAKGLGWESMNAPNYPDFRDMNYIPFALAVLILIARLAFERLIARPLGVWLGVPPDSNMTIHSAIEWIHRLLTGNSRTARGVARPRMEKFCESSWRFAYYFSIWCYGWWALYDKPYLVDQDECWRNWPFQTVPWEIRWYYMIQSAFYWSLMISALFDVKRKDFWMMLVHHMATLALLSFSWVSNFVRIGALILLLHDTVDIFLELGKLFRYAEKRMMCNCVAVFFAVAWLLTRLYLFPVRLVYSTLFRAPHLVAQLPLSYYLFNGLLLLLQVLHIVWSFMIVQSLWIGWQGGMANDARSDDEQSDDERSKKAK</sequence>
<dbReference type="GO" id="GO:0050291">
    <property type="term" value="F:sphingosine N-acyltransferase activity"/>
    <property type="evidence" value="ECO:0007669"/>
    <property type="project" value="InterPro"/>
</dbReference>
<evidence type="ECO:0000256" key="8">
    <source>
        <dbReference type="SAM" id="Phobius"/>
    </source>
</evidence>
<dbReference type="PROSITE" id="PS50922">
    <property type="entry name" value="TLC"/>
    <property type="match status" value="1"/>
</dbReference>
<protein>
    <submittedName>
        <fullName evidence="11">TLC domain-containing protein</fullName>
    </submittedName>
</protein>
<reference evidence="11" key="1">
    <citation type="submission" date="2022-11" db="UniProtKB">
        <authorList>
            <consortium name="WormBaseParasite"/>
        </authorList>
    </citation>
    <scope>IDENTIFICATION</scope>
</reference>
<keyword evidence="10" id="KW-1185">Reference proteome</keyword>
<dbReference type="PANTHER" id="PTHR12560">
    <property type="entry name" value="LONGEVITY ASSURANCE FACTOR 1 LAG1"/>
    <property type="match status" value="1"/>
</dbReference>
<evidence type="ECO:0000256" key="2">
    <source>
        <dbReference type="ARBA" id="ARBA00004760"/>
    </source>
</evidence>
<feature type="transmembrane region" description="Helical" evidence="8">
    <location>
        <begin position="155"/>
        <end position="173"/>
    </location>
</feature>
<dbReference type="Proteomes" id="UP000887566">
    <property type="component" value="Unplaced"/>
</dbReference>
<comment type="pathway">
    <text evidence="2">Lipid metabolism; sphingolipid metabolism.</text>
</comment>
<feature type="transmembrane region" description="Helical" evidence="8">
    <location>
        <begin position="275"/>
        <end position="299"/>
    </location>
</feature>
<comment type="subcellular location">
    <subcellularLocation>
        <location evidence="1">Membrane</location>
        <topology evidence="1">Multi-pass membrane protein</topology>
    </subcellularLocation>
</comment>
<evidence type="ECO:0000256" key="1">
    <source>
        <dbReference type="ARBA" id="ARBA00004141"/>
    </source>
</evidence>
<keyword evidence="4 7" id="KW-0812">Transmembrane</keyword>
<evidence type="ECO:0000313" key="11">
    <source>
        <dbReference type="WBParaSite" id="PSAMB.scaffold12size138133.g172.t1"/>
    </source>
</evidence>
<dbReference type="InterPro" id="IPR006634">
    <property type="entry name" value="TLC-dom"/>
</dbReference>
<dbReference type="GO" id="GO:0046513">
    <property type="term" value="P:ceramide biosynthetic process"/>
    <property type="evidence" value="ECO:0007669"/>
    <property type="project" value="InterPro"/>
</dbReference>
<feature type="domain" description="TLC" evidence="9">
    <location>
        <begin position="105"/>
        <end position="307"/>
    </location>
</feature>
<feature type="transmembrane region" description="Helical" evidence="8">
    <location>
        <begin position="234"/>
        <end position="255"/>
    </location>
</feature>
<dbReference type="PIRSF" id="PIRSF005225">
    <property type="entry name" value="LAG1_LAC1"/>
    <property type="match status" value="1"/>
</dbReference>
<feature type="transmembrane region" description="Helical" evidence="8">
    <location>
        <begin position="40"/>
        <end position="56"/>
    </location>
</feature>
<name>A0A914UXQ2_9BILA</name>
<organism evidence="10 11">
    <name type="scientific">Plectus sambesii</name>
    <dbReference type="NCBI Taxonomy" id="2011161"/>
    <lineage>
        <taxon>Eukaryota</taxon>
        <taxon>Metazoa</taxon>
        <taxon>Ecdysozoa</taxon>
        <taxon>Nematoda</taxon>
        <taxon>Chromadorea</taxon>
        <taxon>Plectida</taxon>
        <taxon>Plectina</taxon>
        <taxon>Plectoidea</taxon>
        <taxon>Plectidae</taxon>
        <taxon>Plectus</taxon>
    </lineage>
</organism>
<comment type="pathway">
    <text evidence="3">Sphingolipid metabolism.</text>
</comment>
<evidence type="ECO:0000313" key="10">
    <source>
        <dbReference type="Proteomes" id="UP000887566"/>
    </source>
</evidence>
<keyword evidence="6 7" id="KW-0472">Membrane</keyword>
<feature type="transmembrane region" description="Helical" evidence="8">
    <location>
        <begin position="111"/>
        <end position="129"/>
    </location>
</feature>
<dbReference type="Pfam" id="PF03798">
    <property type="entry name" value="TRAM_LAG1_CLN8"/>
    <property type="match status" value="1"/>
</dbReference>